<dbReference type="AlphaFoldDB" id="A0A917N8F7"/>
<comment type="caution">
    <text evidence="3">The sequence shown here is derived from an EMBL/GenBank/DDBJ whole genome shotgun (WGS) entry which is preliminary data.</text>
</comment>
<proteinExistence type="predicted"/>
<name>A0A917N8F7_9PSEU</name>
<evidence type="ECO:0000313" key="2">
    <source>
        <dbReference type="EMBL" id="GAA0520998.1"/>
    </source>
</evidence>
<keyword evidence="1" id="KW-0812">Transmembrane</keyword>
<reference evidence="5" key="3">
    <citation type="journal article" date="2019" name="Int. J. Syst. Evol. Microbiol.">
        <title>The Global Catalogue of Microorganisms (GCM) 10K type strain sequencing project: providing services to taxonomists for standard genome sequencing and annotation.</title>
        <authorList>
            <consortium name="The Broad Institute Genomics Platform"/>
            <consortium name="The Broad Institute Genome Sequencing Center for Infectious Disease"/>
            <person name="Wu L."/>
            <person name="Ma J."/>
        </authorList>
    </citation>
    <scope>NUCLEOTIDE SEQUENCE [LARGE SCALE GENOMIC DNA]</scope>
    <source>
        <strain evidence="5">JCM 10664</strain>
    </source>
</reference>
<evidence type="ECO:0000313" key="4">
    <source>
        <dbReference type="Proteomes" id="UP000597989"/>
    </source>
</evidence>
<dbReference type="Proteomes" id="UP000597989">
    <property type="component" value="Unassembled WGS sequence"/>
</dbReference>
<reference evidence="2" key="5">
    <citation type="submission" date="2023-12" db="EMBL/GenBank/DDBJ databases">
        <authorList>
            <person name="Sun Q."/>
            <person name="Inoue M."/>
        </authorList>
    </citation>
    <scope>NUCLEOTIDE SEQUENCE</scope>
    <source>
        <strain evidence="2">JCM 10664</strain>
    </source>
</reference>
<evidence type="ECO:0000313" key="5">
    <source>
        <dbReference type="Proteomes" id="UP001500220"/>
    </source>
</evidence>
<organism evidence="3 4">
    <name type="scientific">Saccharopolyspora thermophila</name>
    <dbReference type="NCBI Taxonomy" id="89367"/>
    <lineage>
        <taxon>Bacteria</taxon>
        <taxon>Bacillati</taxon>
        <taxon>Actinomycetota</taxon>
        <taxon>Actinomycetes</taxon>
        <taxon>Pseudonocardiales</taxon>
        <taxon>Pseudonocardiaceae</taxon>
        <taxon>Saccharopolyspora</taxon>
    </lineage>
</organism>
<sequence length="78" mass="8246">MCPSAATPLLGDVRRRLPPIRESLREKAGAPSMQSSSRTIVSVVGTVLMVVTTVLLAAWSPPQTPVQPTANQVPIVGR</sequence>
<evidence type="ECO:0000313" key="3">
    <source>
        <dbReference type="EMBL" id="GGI76087.1"/>
    </source>
</evidence>
<feature type="transmembrane region" description="Helical" evidence="1">
    <location>
        <begin position="40"/>
        <end position="59"/>
    </location>
</feature>
<reference evidence="2" key="1">
    <citation type="journal article" date="2014" name="Int. J. Syst. Evol. Microbiol.">
        <title>Complete genome of a new Firmicutes species belonging to the dominant human colonic microbiota ('Ruminococcus bicirculans') reveals two chromosomes and a selective capacity to utilize plant glucans.</title>
        <authorList>
            <consortium name="NISC Comparative Sequencing Program"/>
            <person name="Wegmann U."/>
            <person name="Louis P."/>
            <person name="Goesmann A."/>
            <person name="Henrissat B."/>
            <person name="Duncan S.H."/>
            <person name="Flint H.J."/>
        </authorList>
    </citation>
    <scope>NUCLEOTIDE SEQUENCE</scope>
    <source>
        <strain evidence="2">JCM 10664</strain>
    </source>
</reference>
<keyword evidence="5" id="KW-1185">Reference proteome</keyword>
<keyword evidence="1" id="KW-0472">Membrane</keyword>
<dbReference type="Proteomes" id="UP001500220">
    <property type="component" value="Unassembled WGS sequence"/>
</dbReference>
<reference evidence="3" key="4">
    <citation type="submission" date="2020-09" db="EMBL/GenBank/DDBJ databases">
        <authorList>
            <person name="Sun Q."/>
            <person name="Zhou Y."/>
        </authorList>
    </citation>
    <scope>NUCLEOTIDE SEQUENCE</scope>
    <source>
        <strain evidence="3">CGMCC 4.7206</strain>
    </source>
</reference>
<reference evidence="3 4" key="2">
    <citation type="journal article" date="2014" name="Int. J. Syst. Evol. Microbiol.">
        <title>Complete genome sequence of Corynebacterium casei LMG S-19264T (=DSM 44701T), isolated from a smear-ripened cheese.</title>
        <authorList>
            <consortium name="US DOE Joint Genome Institute (JGI-PGF)"/>
            <person name="Walter F."/>
            <person name="Albersmeier A."/>
            <person name="Kalinowski J."/>
            <person name="Ruckert C."/>
        </authorList>
    </citation>
    <scope>NUCLEOTIDE SEQUENCE [LARGE SCALE GENOMIC DNA]</scope>
    <source>
        <strain evidence="3 4">CGMCC 4.7206</strain>
    </source>
</reference>
<keyword evidence="1" id="KW-1133">Transmembrane helix</keyword>
<gene>
    <name evidence="2" type="ORF">GCM10009545_23860</name>
    <name evidence="3" type="ORF">GCM10011581_11470</name>
</gene>
<dbReference type="EMBL" id="BAAAHC010000009">
    <property type="protein sequence ID" value="GAA0520998.1"/>
    <property type="molecule type" value="Genomic_DNA"/>
</dbReference>
<protein>
    <submittedName>
        <fullName evidence="3">Uncharacterized protein</fullName>
    </submittedName>
</protein>
<dbReference type="EMBL" id="BMMT01000002">
    <property type="protein sequence ID" value="GGI76087.1"/>
    <property type="molecule type" value="Genomic_DNA"/>
</dbReference>
<evidence type="ECO:0000256" key="1">
    <source>
        <dbReference type="SAM" id="Phobius"/>
    </source>
</evidence>
<accession>A0A917N8F7</accession>